<evidence type="ECO:0000313" key="2">
    <source>
        <dbReference type="EMBL" id="CAE8734617.1"/>
    </source>
</evidence>
<proteinExistence type="predicted"/>
<dbReference type="Proteomes" id="UP000626109">
    <property type="component" value="Unassembled WGS sequence"/>
</dbReference>
<feature type="transmembrane region" description="Helical" evidence="1">
    <location>
        <begin position="50"/>
        <end position="70"/>
    </location>
</feature>
<evidence type="ECO:0000256" key="1">
    <source>
        <dbReference type="SAM" id="Phobius"/>
    </source>
</evidence>
<evidence type="ECO:0000313" key="3">
    <source>
        <dbReference type="Proteomes" id="UP000626109"/>
    </source>
</evidence>
<sequence length="104" mass="11531">MLLLMLYVVADVAGWIVVHDVVFVVCCCFLSGAVVFVDVVVVGLIDCCSWLLDGLSCCLLGELFMWNMVALVLLKVLLYVLLSVLMLFLVALFILHFVVCRTQS</sequence>
<reference evidence="2" key="1">
    <citation type="submission" date="2021-02" db="EMBL/GenBank/DDBJ databases">
        <authorList>
            <person name="Dougan E. K."/>
            <person name="Rhodes N."/>
            <person name="Thang M."/>
            <person name="Chan C."/>
        </authorList>
    </citation>
    <scope>NUCLEOTIDE SEQUENCE</scope>
</reference>
<feature type="transmembrane region" description="Helical" evidence="1">
    <location>
        <begin position="76"/>
        <end position="99"/>
    </location>
</feature>
<comment type="caution">
    <text evidence="2">The sequence shown here is derived from an EMBL/GenBank/DDBJ whole genome shotgun (WGS) entry which is preliminary data.</text>
</comment>
<dbReference type="AlphaFoldDB" id="A0A813LP24"/>
<feature type="transmembrane region" description="Helical" evidence="1">
    <location>
        <begin position="12"/>
        <end position="45"/>
    </location>
</feature>
<accession>A0A813LP24</accession>
<protein>
    <submittedName>
        <fullName evidence="2">Uncharacterized protein</fullName>
    </submittedName>
</protein>
<name>A0A813LP24_POLGL</name>
<gene>
    <name evidence="2" type="ORF">PGLA2088_LOCUS47393</name>
</gene>
<organism evidence="2 3">
    <name type="scientific">Polarella glacialis</name>
    <name type="common">Dinoflagellate</name>
    <dbReference type="NCBI Taxonomy" id="89957"/>
    <lineage>
        <taxon>Eukaryota</taxon>
        <taxon>Sar</taxon>
        <taxon>Alveolata</taxon>
        <taxon>Dinophyceae</taxon>
        <taxon>Suessiales</taxon>
        <taxon>Suessiaceae</taxon>
        <taxon>Polarella</taxon>
    </lineage>
</organism>
<dbReference type="EMBL" id="CAJNNW010036464">
    <property type="protein sequence ID" value="CAE8734617.1"/>
    <property type="molecule type" value="Genomic_DNA"/>
</dbReference>
<keyword evidence="1" id="KW-1133">Transmembrane helix</keyword>
<keyword evidence="1" id="KW-0472">Membrane</keyword>
<keyword evidence="1" id="KW-0812">Transmembrane</keyword>